<dbReference type="Proteomes" id="UP000060513">
    <property type="component" value="Chromosome"/>
</dbReference>
<keyword evidence="10 14" id="KW-0460">Magnesium</keyword>
<evidence type="ECO:0000256" key="14">
    <source>
        <dbReference type="PIRSR" id="PIRSR000853-3"/>
    </source>
</evidence>
<accession>A0A0M3QJM6</accession>
<dbReference type="GO" id="GO:0046872">
    <property type="term" value="F:metal ion binding"/>
    <property type="evidence" value="ECO:0007669"/>
    <property type="project" value="UniProtKB-UniRule"/>
</dbReference>
<evidence type="ECO:0000256" key="4">
    <source>
        <dbReference type="ARBA" id="ARBA00020138"/>
    </source>
</evidence>
<feature type="binding site" evidence="14">
    <location>
        <position position="767"/>
    </location>
    <ligand>
        <name>Mg(2+)</name>
        <dbReference type="ChEBI" id="CHEBI:18420"/>
    </ligand>
</feature>
<evidence type="ECO:0000256" key="5">
    <source>
        <dbReference type="ARBA" id="ARBA00022679"/>
    </source>
</evidence>
<dbReference type="EC" id="2.7.9.1" evidence="3 11"/>
<dbReference type="NCBIfam" id="TIGR01828">
    <property type="entry name" value="pyru_phos_dikin"/>
    <property type="match status" value="1"/>
</dbReference>
<keyword evidence="18" id="KW-0670">Pyruvate</keyword>
<dbReference type="PATRIC" id="fig|38300.4.peg.5259"/>
<feature type="binding site" evidence="13">
    <location>
        <position position="580"/>
    </location>
    <ligand>
        <name>substrate</name>
    </ligand>
</feature>
<feature type="binding site" evidence="13">
    <location>
        <position position="788"/>
    </location>
    <ligand>
        <name>substrate</name>
    </ligand>
</feature>
<dbReference type="InterPro" id="IPR040442">
    <property type="entry name" value="Pyrv_kinase-like_dom_sf"/>
</dbReference>
<dbReference type="STRING" id="38300.SPRI_5017"/>
<feature type="domain" description="Pyruvate phosphate dikinase AMP/ATP-binding" evidence="16">
    <location>
        <begin position="63"/>
        <end position="290"/>
    </location>
</feature>
<dbReference type="GO" id="GO:0016301">
    <property type="term" value="F:kinase activity"/>
    <property type="evidence" value="ECO:0007669"/>
    <property type="project" value="UniProtKB-UniRule"/>
</dbReference>
<dbReference type="SUPFAM" id="SSF56059">
    <property type="entry name" value="Glutathione synthetase ATP-binding domain-like"/>
    <property type="match status" value="1"/>
</dbReference>
<gene>
    <name evidence="18" type="ORF">SPRI_5017</name>
</gene>
<dbReference type="PROSITE" id="PS00370">
    <property type="entry name" value="PEP_ENZYMES_PHOS_SITE"/>
    <property type="match status" value="1"/>
</dbReference>
<dbReference type="Pfam" id="PF02896">
    <property type="entry name" value="PEP-utilizers_C"/>
    <property type="match status" value="1"/>
</dbReference>
<comment type="similarity">
    <text evidence="2 11">Belongs to the PEP-utilizing enzyme family.</text>
</comment>
<dbReference type="OMA" id="HFFHEVG"/>
<name>A0A0M3QJM6_STRPR</name>
<keyword evidence="9" id="KW-0067">ATP-binding</keyword>
<protein>
    <recommendedName>
        <fullName evidence="4 11">Pyruvate, phosphate dikinase</fullName>
        <ecNumber evidence="3 11">2.7.9.1</ecNumber>
    </recommendedName>
</protein>
<dbReference type="PANTHER" id="PTHR22931:SF9">
    <property type="entry name" value="PYRUVATE, PHOSPHATE DIKINASE 1, CHLOROPLASTIC"/>
    <property type="match status" value="1"/>
</dbReference>
<feature type="binding site" evidence="13">
    <location>
        <position position="635"/>
    </location>
    <ligand>
        <name>substrate</name>
    </ligand>
</feature>
<dbReference type="InterPro" id="IPR002192">
    <property type="entry name" value="PPDK_AMP/ATP-bd"/>
</dbReference>
<dbReference type="Pfam" id="PF01326">
    <property type="entry name" value="PPDK_N"/>
    <property type="match status" value="2"/>
</dbReference>
<evidence type="ECO:0000256" key="1">
    <source>
        <dbReference type="ARBA" id="ARBA00001946"/>
    </source>
</evidence>
<dbReference type="Gene3D" id="3.20.20.60">
    <property type="entry name" value="Phosphoenolpyruvate-binding domains"/>
    <property type="match status" value="1"/>
</dbReference>
<evidence type="ECO:0000256" key="10">
    <source>
        <dbReference type="ARBA" id="ARBA00022842"/>
    </source>
</evidence>
<comment type="catalytic activity">
    <reaction evidence="11">
        <text>pyruvate + phosphate + ATP = phosphoenolpyruvate + AMP + diphosphate + H(+)</text>
        <dbReference type="Rhea" id="RHEA:10756"/>
        <dbReference type="ChEBI" id="CHEBI:15361"/>
        <dbReference type="ChEBI" id="CHEBI:15378"/>
        <dbReference type="ChEBI" id="CHEBI:30616"/>
        <dbReference type="ChEBI" id="CHEBI:33019"/>
        <dbReference type="ChEBI" id="CHEBI:43474"/>
        <dbReference type="ChEBI" id="CHEBI:58702"/>
        <dbReference type="ChEBI" id="CHEBI:456215"/>
        <dbReference type="EC" id="2.7.9.1"/>
    </reaction>
</comment>
<dbReference type="InterPro" id="IPR008279">
    <property type="entry name" value="PEP-util_enz_mobile_dom"/>
</dbReference>
<reference evidence="18 19" key="1">
    <citation type="submission" date="2015-08" db="EMBL/GenBank/DDBJ databases">
        <title>Genome sequence of the pristinamycin over-producing bacterium Streptomyces pristinaespiralis HCCB10218.</title>
        <authorList>
            <person name="Tian J."/>
            <person name="Yang J."/>
            <person name="Li L."/>
            <person name="Ruan L."/>
            <person name="Wei W."/>
            <person name="Zheng G."/>
            <person name="Wei Z."/>
            <person name="Yang S."/>
            <person name="Ge M."/>
            <person name="Jiang W."/>
            <person name="Lu Y."/>
        </authorList>
    </citation>
    <scope>NUCLEOTIDE SEQUENCE [LARGE SCALE GENOMIC DNA]</scope>
    <source>
        <strain evidence="18 19">HCCB 10218</strain>
    </source>
</reference>
<feature type="domain" description="PEP-utilising enzyme C-terminal" evidence="17">
    <location>
        <begin position="538"/>
        <end position="889"/>
    </location>
</feature>
<dbReference type="OrthoDB" id="9765468at2"/>
<dbReference type="Gene3D" id="3.30.1490.20">
    <property type="entry name" value="ATP-grasp fold, A domain"/>
    <property type="match status" value="1"/>
</dbReference>
<comment type="cofactor">
    <cofactor evidence="1 11 14">
        <name>Mg(2+)</name>
        <dbReference type="ChEBI" id="CHEBI:18420"/>
    </cofactor>
</comment>
<dbReference type="Gene3D" id="1.10.189.10">
    <property type="entry name" value="Pyruvate Phosphate Dikinase, domain 2"/>
    <property type="match status" value="1"/>
</dbReference>
<feature type="binding site" evidence="13">
    <location>
        <position position="790"/>
    </location>
    <ligand>
        <name>substrate</name>
    </ligand>
</feature>
<evidence type="ECO:0000256" key="8">
    <source>
        <dbReference type="ARBA" id="ARBA00022777"/>
    </source>
</evidence>
<feature type="domain" description="PEP-utilising enzyme mobile" evidence="15">
    <location>
        <begin position="423"/>
        <end position="504"/>
    </location>
</feature>
<keyword evidence="8 18" id="KW-0418">Kinase</keyword>
<dbReference type="PANTHER" id="PTHR22931">
    <property type="entry name" value="PHOSPHOENOLPYRUVATE DIKINASE-RELATED"/>
    <property type="match status" value="1"/>
</dbReference>
<dbReference type="GO" id="GO:0005524">
    <property type="term" value="F:ATP binding"/>
    <property type="evidence" value="ECO:0007669"/>
    <property type="project" value="UniProtKB-UniRule"/>
</dbReference>
<dbReference type="RefSeq" id="WP_005317973.1">
    <property type="nucleotide sequence ID" value="NZ_CP011340.1"/>
</dbReference>
<organism evidence="18">
    <name type="scientific">Streptomyces pristinaespiralis</name>
    <dbReference type="NCBI Taxonomy" id="38300"/>
    <lineage>
        <taxon>Bacteria</taxon>
        <taxon>Bacillati</taxon>
        <taxon>Actinomycetota</taxon>
        <taxon>Actinomycetes</taxon>
        <taxon>Kitasatosporales</taxon>
        <taxon>Streptomycetaceae</taxon>
        <taxon>Streptomyces</taxon>
    </lineage>
</organism>
<dbReference type="AlphaFoldDB" id="A0A0M3QJM6"/>
<feature type="active site" description="Proton donor" evidence="12">
    <location>
        <position position="854"/>
    </location>
</feature>
<dbReference type="Pfam" id="PF00391">
    <property type="entry name" value="PEP-utilizers"/>
    <property type="match status" value="1"/>
</dbReference>
<evidence type="ECO:0000256" key="3">
    <source>
        <dbReference type="ARBA" id="ARBA00011994"/>
    </source>
</evidence>
<dbReference type="InterPro" id="IPR010121">
    <property type="entry name" value="Pyruvate_phosphate_dikinase"/>
</dbReference>
<feature type="binding site" evidence="13">
    <location>
        <position position="789"/>
    </location>
    <ligand>
        <name>substrate</name>
    </ligand>
</feature>
<proteinExistence type="inferred from homology"/>
<feature type="binding site" evidence="13">
    <location>
        <position position="767"/>
    </location>
    <ligand>
        <name>substrate</name>
    </ligand>
</feature>
<dbReference type="Gene3D" id="1.20.80.30">
    <property type="match status" value="1"/>
</dbReference>
<dbReference type="GO" id="GO:0050242">
    <property type="term" value="F:pyruvate, phosphate dikinase activity"/>
    <property type="evidence" value="ECO:0007669"/>
    <property type="project" value="UniProtKB-UniRule"/>
</dbReference>
<dbReference type="KEGG" id="spri:SPRI_5017"/>
<evidence type="ECO:0000313" key="19">
    <source>
        <dbReference type="Proteomes" id="UP000060513"/>
    </source>
</evidence>
<dbReference type="SUPFAM" id="SSF51621">
    <property type="entry name" value="Phosphoenolpyruvate/pyruvate domain"/>
    <property type="match status" value="1"/>
</dbReference>
<evidence type="ECO:0000313" key="18">
    <source>
        <dbReference type="EMBL" id="ALC23323.1"/>
    </source>
</evidence>
<dbReference type="EMBL" id="CP011340">
    <property type="protein sequence ID" value="ALC23323.1"/>
    <property type="molecule type" value="Genomic_DNA"/>
</dbReference>
<evidence type="ECO:0000256" key="11">
    <source>
        <dbReference type="PIRNR" id="PIRNR000853"/>
    </source>
</evidence>
<feature type="active site" description="Tele-phosphohistidine intermediate" evidence="12">
    <location>
        <position position="456"/>
    </location>
</feature>
<evidence type="ECO:0000256" key="12">
    <source>
        <dbReference type="PIRSR" id="PIRSR000853-1"/>
    </source>
</evidence>
<dbReference type="SUPFAM" id="SSF52009">
    <property type="entry name" value="Phosphohistidine domain"/>
    <property type="match status" value="1"/>
</dbReference>
<dbReference type="PIRSF" id="PIRSF000853">
    <property type="entry name" value="PPDK"/>
    <property type="match status" value="1"/>
</dbReference>
<dbReference type="Gene3D" id="3.30.470.20">
    <property type="entry name" value="ATP-grasp fold, B domain"/>
    <property type="match status" value="1"/>
</dbReference>
<feature type="binding site" evidence="14">
    <location>
        <position position="791"/>
    </location>
    <ligand>
        <name>Mg(2+)</name>
        <dbReference type="ChEBI" id="CHEBI:18420"/>
    </ligand>
</feature>
<sequence length="903" mass="98955">MSENKDQKFVYDFTEGNKDLKDLLGGKGANLAEMTNLGLPVPPGFTITTEACKVYLESGDEPAELRDEVSAHLDALEQKMGKKLGQADNPLLVSVRSGAKFSMPGMMDTVLNIGLSDESVAGLAQQAGDERFAWDSYRRLIQMFGKTVLGVDGELFEDALEEAKAAKKVTVDTDLDAADLKKLVKQFKKIVKTEAGRDFPQDPREQMDLAICSVFESWNTDRAKLYRRQERIPGDLGTAVNICSMVFGNLGPDSGTGVAFTRDPASGHQGVYGDYLQNAQGEDVVAGIRNTVPLADLESIDKKSYDQLMQIMETLENHYKDLCDIEFTIERGQLWMLQTRVGKRTAGAAFRIATQLVDQGLIDEAEALQRVNGAQLAQLMFPRFDDRAKTELLGRGIAASPGAAVGKAVFDSYTAVKWSRSGEKVILIRRETNPDDLDGMIAAEGILTSRGGKTSHAAVVARGMGKTCVCGAEELEVDTKRRRMTVNGTVIEEGDLVSVDGSTGKVYKGEVPVVPSPVVEYFEGRMHAGADDADELVQAVHRIMAYADRVRRLRVRANADNAEDALRARRFGAQGIGLCRTEHMFLGERREMVEKLILADTDDEREEALRALLPQQKQDFVELFEAMDGLPVTVRLLDPPLHEFLPDITELSVRVALAEARKDHNENDLRLLQAVHRLHEQNPMLGLRGVRLGLVIPGLFTMQVRAIAEAAAQRIEAKGDPRAEIMIPLVGTVQELEIVREEAEQVIAEVRQQTGIDLKLALGTMIELPRAALTAGQIAEAAEFFSFGTNDLTQTVWGFSRDDVEASFFTAYLEKGIFGVSPFETIDKDGVGSLVRNAVEAGRATRPDLKLGVCGEHGGDPESVHFFHEVGLDYVSCSPFRIPVARLEAGRAAAVRTTGSDSR</sequence>
<dbReference type="InterPro" id="IPR036637">
    <property type="entry name" value="Phosphohistidine_dom_sf"/>
</dbReference>
<evidence type="ECO:0000259" key="16">
    <source>
        <dbReference type="Pfam" id="PF01326"/>
    </source>
</evidence>
<evidence type="ECO:0000259" key="15">
    <source>
        <dbReference type="Pfam" id="PF00391"/>
    </source>
</evidence>
<feature type="domain" description="Pyruvate phosphate dikinase AMP/ATP-binding" evidence="16">
    <location>
        <begin position="297"/>
        <end position="347"/>
    </location>
</feature>
<feature type="binding site" evidence="13">
    <location>
        <position position="791"/>
    </location>
    <ligand>
        <name>substrate</name>
    </ligand>
</feature>
<dbReference type="Gene3D" id="3.50.30.10">
    <property type="entry name" value="Phosphohistidine domain"/>
    <property type="match status" value="1"/>
</dbReference>
<keyword evidence="6 14" id="KW-0479">Metal-binding</keyword>
<dbReference type="InterPro" id="IPR018274">
    <property type="entry name" value="PEP_util_AS"/>
</dbReference>
<evidence type="ECO:0000256" key="6">
    <source>
        <dbReference type="ARBA" id="ARBA00022723"/>
    </source>
</evidence>
<dbReference type="InterPro" id="IPR015813">
    <property type="entry name" value="Pyrv/PenolPyrv_kinase-like_dom"/>
</dbReference>
<evidence type="ECO:0000256" key="7">
    <source>
        <dbReference type="ARBA" id="ARBA00022741"/>
    </source>
</evidence>
<evidence type="ECO:0000259" key="17">
    <source>
        <dbReference type="Pfam" id="PF02896"/>
    </source>
</evidence>
<dbReference type="InterPro" id="IPR013815">
    <property type="entry name" value="ATP_grasp_subdomain_1"/>
</dbReference>
<dbReference type="InterPro" id="IPR000121">
    <property type="entry name" value="PEP_util_C"/>
</dbReference>
<dbReference type="GeneID" id="97233931"/>
<dbReference type="NCBIfam" id="NF004531">
    <property type="entry name" value="PRK05878.1"/>
    <property type="match status" value="1"/>
</dbReference>
<evidence type="ECO:0000256" key="9">
    <source>
        <dbReference type="ARBA" id="ARBA00022840"/>
    </source>
</evidence>
<keyword evidence="7" id="KW-0547">Nucleotide-binding</keyword>
<keyword evidence="5" id="KW-0808">Transferase</keyword>
<evidence type="ECO:0000256" key="13">
    <source>
        <dbReference type="PIRSR" id="PIRSR000853-2"/>
    </source>
</evidence>
<evidence type="ECO:0000256" key="2">
    <source>
        <dbReference type="ARBA" id="ARBA00007837"/>
    </source>
</evidence>